<dbReference type="InterPro" id="IPR012319">
    <property type="entry name" value="FPG_cat"/>
</dbReference>
<dbReference type="PROSITE" id="PS51066">
    <property type="entry name" value="ZF_FPG_2"/>
    <property type="match status" value="1"/>
</dbReference>
<name>A0A2V4MNF6_9RHOB</name>
<dbReference type="EC" id="3.2.2.23" evidence="15"/>
<dbReference type="InterPro" id="IPR010979">
    <property type="entry name" value="Ribosomal_uS13-like_H2TH"/>
</dbReference>
<sequence>MPELPEVETVRTGLVPAMEGVVIARADVNREGLRWPFPDRMADRLTGARVTALRRRSKYILADLDSGETLLIHLGMSGRMTVSGDPLGIFAHEHPMPEKHDHVVFHMENGARVTFNDPRRFGAMDLLPTATAETHKLLASIGPEPLGNSFHEAHLVAALKGRNMPIKSALLDQKIVAGLGNIYVCEALYRAGINPTRKAGSLSLRRIESLVPIIRTVLTEAIAAGGSSLKDFRQASGELGYFQHSFDVYGRENEPCRNETCGKQIRRIVQSGRSSFYCPACQR</sequence>
<evidence type="ECO:0000256" key="1">
    <source>
        <dbReference type="ARBA" id="ARBA00001668"/>
    </source>
</evidence>
<dbReference type="GO" id="GO:0003684">
    <property type="term" value="F:damaged DNA binding"/>
    <property type="evidence" value="ECO:0007669"/>
    <property type="project" value="InterPro"/>
</dbReference>
<dbReference type="HAMAP" id="MF_00103">
    <property type="entry name" value="Fapy_DNA_glycosyl"/>
    <property type="match status" value="1"/>
</dbReference>
<keyword evidence="12 15" id="KW-0511">Multifunctional enzyme</keyword>
<dbReference type="Proteomes" id="UP000248012">
    <property type="component" value="Unassembled WGS sequence"/>
</dbReference>
<evidence type="ECO:0000313" key="18">
    <source>
        <dbReference type="EMBL" id="PYC47079.1"/>
    </source>
</evidence>
<dbReference type="Pfam" id="PF01149">
    <property type="entry name" value="Fapy_DNA_glyco"/>
    <property type="match status" value="1"/>
</dbReference>
<feature type="domain" description="Formamidopyrimidine-DNA glycosylase catalytic" evidence="17">
    <location>
        <begin position="2"/>
        <end position="122"/>
    </location>
</feature>
<dbReference type="OrthoDB" id="9800855at2"/>
<evidence type="ECO:0000256" key="2">
    <source>
        <dbReference type="ARBA" id="ARBA00009409"/>
    </source>
</evidence>
<evidence type="ECO:0000256" key="8">
    <source>
        <dbReference type="ARBA" id="ARBA00022833"/>
    </source>
</evidence>
<evidence type="ECO:0000259" key="17">
    <source>
        <dbReference type="PROSITE" id="PS51068"/>
    </source>
</evidence>
<feature type="binding site" evidence="15">
    <location>
        <position position="100"/>
    </location>
    <ligand>
        <name>DNA</name>
        <dbReference type="ChEBI" id="CHEBI:16991"/>
    </ligand>
</feature>
<accession>A0A2V4MNF6</accession>
<dbReference type="Gene3D" id="3.20.190.10">
    <property type="entry name" value="MutM-like, N-terminal"/>
    <property type="match status" value="1"/>
</dbReference>
<comment type="catalytic activity">
    <reaction evidence="1 15">
        <text>Hydrolysis of DNA containing ring-opened 7-methylguanine residues, releasing 2,6-diamino-4-hydroxy-5-(N-methyl)formamidopyrimidine.</text>
        <dbReference type="EC" id="3.2.2.23"/>
    </reaction>
</comment>
<dbReference type="EMBL" id="QFVT01000008">
    <property type="protein sequence ID" value="PYC47079.1"/>
    <property type="molecule type" value="Genomic_DNA"/>
</dbReference>
<keyword evidence="13 15" id="KW-0326">Glycosidase</keyword>
<dbReference type="SMART" id="SM00898">
    <property type="entry name" value="Fapy_DNA_glyco"/>
    <property type="match status" value="1"/>
</dbReference>
<evidence type="ECO:0000256" key="10">
    <source>
        <dbReference type="ARBA" id="ARBA00023204"/>
    </source>
</evidence>
<organism evidence="18 19">
    <name type="scientific">Litorivita pollutaquae</name>
    <dbReference type="NCBI Taxonomy" id="2200892"/>
    <lineage>
        <taxon>Bacteria</taxon>
        <taxon>Pseudomonadati</taxon>
        <taxon>Pseudomonadota</taxon>
        <taxon>Alphaproteobacteria</taxon>
        <taxon>Rhodobacterales</taxon>
        <taxon>Paracoccaceae</taxon>
        <taxon>Litorivita</taxon>
    </lineage>
</organism>
<dbReference type="PROSITE" id="PS01242">
    <property type="entry name" value="ZF_FPG_1"/>
    <property type="match status" value="1"/>
</dbReference>
<feature type="active site" description="Proton donor" evidence="15">
    <location>
        <position position="3"/>
    </location>
</feature>
<keyword evidence="19" id="KW-1185">Reference proteome</keyword>
<dbReference type="FunFam" id="1.10.8.50:FF:000003">
    <property type="entry name" value="Formamidopyrimidine-DNA glycosylase"/>
    <property type="match status" value="1"/>
</dbReference>
<feature type="binding site" evidence="15">
    <location>
        <position position="162"/>
    </location>
    <ligand>
        <name>DNA</name>
        <dbReference type="ChEBI" id="CHEBI:16991"/>
    </ligand>
</feature>
<keyword evidence="10 15" id="KW-0234">DNA repair</keyword>
<evidence type="ECO:0000256" key="7">
    <source>
        <dbReference type="ARBA" id="ARBA00022801"/>
    </source>
</evidence>
<evidence type="ECO:0000313" key="19">
    <source>
        <dbReference type="Proteomes" id="UP000248012"/>
    </source>
</evidence>
<dbReference type="AlphaFoldDB" id="A0A2V4MNF6"/>
<evidence type="ECO:0000256" key="6">
    <source>
        <dbReference type="ARBA" id="ARBA00022771"/>
    </source>
</evidence>
<keyword evidence="9 15" id="KW-0238">DNA-binding</keyword>
<dbReference type="SUPFAM" id="SSF46946">
    <property type="entry name" value="S13-like H2TH domain"/>
    <property type="match status" value="1"/>
</dbReference>
<evidence type="ECO:0000256" key="9">
    <source>
        <dbReference type="ARBA" id="ARBA00023125"/>
    </source>
</evidence>
<dbReference type="InterPro" id="IPR020629">
    <property type="entry name" value="FPG_Glyclase"/>
</dbReference>
<keyword evidence="7 15" id="KW-0378">Hydrolase</keyword>
<evidence type="ECO:0000256" key="14">
    <source>
        <dbReference type="ARBA" id="ARBA00044632"/>
    </source>
</evidence>
<gene>
    <name evidence="15" type="primary">mutM</name>
    <name evidence="15" type="synonym">fpg</name>
    <name evidence="18" type="ORF">DI396_12075</name>
</gene>
<dbReference type="PROSITE" id="PS51068">
    <property type="entry name" value="FPG_CAT"/>
    <property type="match status" value="1"/>
</dbReference>
<dbReference type="PANTHER" id="PTHR22993:SF9">
    <property type="entry name" value="FORMAMIDOPYRIMIDINE-DNA GLYCOSYLASE"/>
    <property type="match status" value="1"/>
</dbReference>
<keyword evidence="8 15" id="KW-0862">Zinc</keyword>
<keyword evidence="6 15" id="KW-0863">Zinc-finger</keyword>
<evidence type="ECO:0000256" key="13">
    <source>
        <dbReference type="ARBA" id="ARBA00023295"/>
    </source>
</evidence>
<proteinExistence type="inferred from homology"/>
<dbReference type="Pfam" id="PF06831">
    <property type="entry name" value="H2TH"/>
    <property type="match status" value="1"/>
</dbReference>
<feature type="active site" description="Proton donor; for delta-elimination activity" evidence="15">
    <location>
        <position position="273"/>
    </location>
</feature>
<dbReference type="RefSeq" id="WP_110796601.1">
    <property type="nucleotide sequence ID" value="NZ_KZ826487.1"/>
</dbReference>
<dbReference type="PANTHER" id="PTHR22993">
    <property type="entry name" value="FORMAMIDOPYRIMIDINE-DNA GLYCOSYLASE"/>
    <property type="match status" value="1"/>
</dbReference>
<feature type="active site" description="Schiff-base intermediate with DNA" evidence="15">
    <location>
        <position position="2"/>
    </location>
</feature>
<reference evidence="18 19" key="1">
    <citation type="submission" date="2018-05" db="EMBL/GenBank/DDBJ databases">
        <title>Oceanovita maritima gen. nov., sp. nov., a marine bacterium in the family Rhodobacteraceae isolated from surface seawater of Lundu port Xiamen, China.</title>
        <authorList>
            <person name="Hetharua B.H."/>
            <person name="Min D."/>
            <person name="Liao H."/>
            <person name="Tian Y."/>
        </authorList>
    </citation>
    <scope>NUCLEOTIDE SEQUENCE [LARGE SCALE GENOMIC DNA]</scope>
    <source>
        <strain evidence="18 19">FSX-11</strain>
    </source>
</reference>
<comment type="catalytic activity">
    <reaction evidence="14 15">
        <text>2'-deoxyribonucleotide-(2'-deoxyribose 5'-phosphate)-2'-deoxyribonucleotide-DNA = a 3'-end 2'-deoxyribonucleotide-(2,3-dehydro-2,3-deoxyribose 5'-phosphate)-DNA + a 5'-end 5'-phospho-2'-deoxyribonucleoside-DNA + H(+)</text>
        <dbReference type="Rhea" id="RHEA:66592"/>
        <dbReference type="Rhea" id="RHEA-COMP:13180"/>
        <dbReference type="Rhea" id="RHEA-COMP:16897"/>
        <dbReference type="Rhea" id="RHEA-COMP:17067"/>
        <dbReference type="ChEBI" id="CHEBI:15378"/>
        <dbReference type="ChEBI" id="CHEBI:136412"/>
        <dbReference type="ChEBI" id="CHEBI:157695"/>
        <dbReference type="ChEBI" id="CHEBI:167181"/>
        <dbReference type="EC" id="4.2.99.18"/>
    </reaction>
</comment>
<evidence type="ECO:0000256" key="15">
    <source>
        <dbReference type="HAMAP-Rule" id="MF_00103"/>
    </source>
</evidence>
<keyword evidence="4 15" id="KW-0479">Metal-binding</keyword>
<dbReference type="GO" id="GO:0140078">
    <property type="term" value="F:class I DNA-(apurinic or apyrimidinic site) endonuclease activity"/>
    <property type="evidence" value="ECO:0007669"/>
    <property type="project" value="UniProtKB-EC"/>
</dbReference>
<comment type="function">
    <text evidence="15">Involved in base excision repair of DNA damaged by oxidation or by mutagenic agents. Acts as DNA glycosylase that recognizes and removes damaged bases. Has a preference for oxidized purines, such as 7,8-dihydro-8-oxoguanine (8-oxoG). Has AP (apurinic/apyrimidinic) lyase activity and introduces nicks in the DNA strand. Cleaves the DNA backbone by beta-delta elimination to generate a single-strand break at the site of the removed base with both 3'- and 5'-phosphates.</text>
</comment>
<dbReference type="GO" id="GO:0006284">
    <property type="term" value="P:base-excision repair"/>
    <property type="evidence" value="ECO:0007669"/>
    <property type="project" value="InterPro"/>
</dbReference>
<dbReference type="SUPFAM" id="SSF81624">
    <property type="entry name" value="N-terminal domain of MutM-like DNA repair proteins"/>
    <property type="match status" value="1"/>
</dbReference>
<evidence type="ECO:0000256" key="12">
    <source>
        <dbReference type="ARBA" id="ARBA00023268"/>
    </source>
</evidence>
<dbReference type="InterPro" id="IPR035937">
    <property type="entry name" value="FPG_N"/>
</dbReference>
<feature type="domain" description="FPG-type" evidence="16">
    <location>
        <begin position="247"/>
        <end position="283"/>
    </location>
</feature>
<dbReference type="Pfam" id="PF06827">
    <property type="entry name" value="zf-FPG_IleRS"/>
    <property type="match status" value="1"/>
</dbReference>
<dbReference type="Gene3D" id="1.10.8.50">
    <property type="match status" value="1"/>
</dbReference>
<dbReference type="CDD" id="cd08966">
    <property type="entry name" value="EcFpg-like_N"/>
    <property type="match status" value="1"/>
</dbReference>
<evidence type="ECO:0000259" key="16">
    <source>
        <dbReference type="PROSITE" id="PS51066"/>
    </source>
</evidence>
<evidence type="ECO:0000256" key="4">
    <source>
        <dbReference type="ARBA" id="ARBA00022723"/>
    </source>
</evidence>
<comment type="similarity">
    <text evidence="2 15">Belongs to the FPG family.</text>
</comment>
<evidence type="ECO:0000256" key="5">
    <source>
        <dbReference type="ARBA" id="ARBA00022763"/>
    </source>
</evidence>
<dbReference type="InterPro" id="IPR015886">
    <property type="entry name" value="H2TH_FPG"/>
</dbReference>
<keyword evidence="11 15" id="KW-0456">Lyase</keyword>
<feature type="active site" description="Proton donor; for beta-elimination activity" evidence="15">
    <location>
        <position position="58"/>
    </location>
</feature>
<comment type="cofactor">
    <cofactor evidence="15">
        <name>Zn(2+)</name>
        <dbReference type="ChEBI" id="CHEBI:29105"/>
    </cofactor>
    <text evidence="15">Binds 1 zinc ion per subunit.</text>
</comment>
<comment type="subunit">
    <text evidence="3 15">Monomer.</text>
</comment>
<dbReference type="EC" id="4.2.99.18" evidence="15"/>
<dbReference type="InterPro" id="IPR015887">
    <property type="entry name" value="DNA_glyclase_Znf_dom_DNA_BS"/>
</dbReference>
<dbReference type="SMART" id="SM01232">
    <property type="entry name" value="H2TH"/>
    <property type="match status" value="1"/>
</dbReference>
<dbReference type="NCBIfam" id="NF002211">
    <property type="entry name" value="PRK01103.1"/>
    <property type="match status" value="1"/>
</dbReference>
<keyword evidence="5 15" id="KW-0227">DNA damage</keyword>
<dbReference type="NCBIfam" id="TIGR00577">
    <property type="entry name" value="fpg"/>
    <property type="match status" value="1"/>
</dbReference>
<dbReference type="GO" id="GO:0008270">
    <property type="term" value="F:zinc ion binding"/>
    <property type="evidence" value="ECO:0007669"/>
    <property type="project" value="UniProtKB-UniRule"/>
</dbReference>
<dbReference type="InterPro" id="IPR000214">
    <property type="entry name" value="Znf_DNA_glyclase/AP_lyase"/>
</dbReference>
<dbReference type="SUPFAM" id="SSF57716">
    <property type="entry name" value="Glucocorticoid receptor-like (DNA-binding domain)"/>
    <property type="match status" value="1"/>
</dbReference>
<evidence type="ECO:0000256" key="11">
    <source>
        <dbReference type="ARBA" id="ARBA00023239"/>
    </source>
</evidence>
<feature type="binding site" evidence="15">
    <location>
        <position position="119"/>
    </location>
    <ligand>
        <name>DNA</name>
        <dbReference type="ChEBI" id="CHEBI:16991"/>
    </ligand>
</feature>
<evidence type="ECO:0000256" key="3">
    <source>
        <dbReference type="ARBA" id="ARBA00011245"/>
    </source>
</evidence>
<dbReference type="GO" id="GO:0034039">
    <property type="term" value="F:8-oxo-7,8-dihydroguanine DNA N-glycosylase activity"/>
    <property type="evidence" value="ECO:0007669"/>
    <property type="project" value="TreeGrafter"/>
</dbReference>
<protein>
    <recommendedName>
        <fullName evidence="15">Formamidopyrimidine-DNA glycosylase</fullName>
        <shortName evidence="15">Fapy-DNA glycosylase</shortName>
        <ecNumber evidence="15">3.2.2.23</ecNumber>
    </recommendedName>
    <alternativeName>
        <fullName evidence="15">DNA-(apurinic or apyrimidinic site) lyase MutM</fullName>
        <shortName evidence="15">AP lyase MutM</shortName>
        <ecNumber evidence="15">4.2.99.18</ecNumber>
    </alternativeName>
</protein>
<comment type="caution">
    <text evidence="18">The sequence shown here is derived from an EMBL/GenBank/DDBJ whole genome shotgun (WGS) entry which is preliminary data.</text>
</comment>
<dbReference type="InterPro" id="IPR010663">
    <property type="entry name" value="Znf_FPG/IleRS"/>
</dbReference>